<feature type="domain" description="Integrase catalytic" evidence="3">
    <location>
        <begin position="374"/>
        <end position="505"/>
    </location>
</feature>
<dbReference type="Pfam" id="PF17921">
    <property type="entry name" value="Integrase_H2C2"/>
    <property type="match status" value="1"/>
</dbReference>
<dbReference type="SUPFAM" id="SSF53098">
    <property type="entry name" value="Ribonuclease H-like"/>
    <property type="match status" value="1"/>
</dbReference>
<dbReference type="EMBL" id="CP144749">
    <property type="protein sequence ID" value="WVZ76736.1"/>
    <property type="molecule type" value="Genomic_DNA"/>
</dbReference>
<protein>
    <recommendedName>
        <fullName evidence="6">Integrase catalytic domain-containing protein</fullName>
    </recommendedName>
</protein>
<feature type="domain" description="Reverse transcriptase" evidence="2">
    <location>
        <begin position="1"/>
        <end position="82"/>
    </location>
</feature>
<dbReference type="InterPro" id="IPR036397">
    <property type="entry name" value="RNaseH_sf"/>
</dbReference>
<proteinExistence type="predicted"/>
<dbReference type="InterPro" id="IPR041588">
    <property type="entry name" value="Integrase_H2C2"/>
</dbReference>
<gene>
    <name evidence="4" type="ORF">U9M48_024681</name>
</gene>
<dbReference type="Proteomes" id="UP001341281">
    <property type="component" value="Chromosome 05"/>
</dbReference>
<accession>A0AAQ3WXE4</accession>
<dbReference type="Gene3D" id="1.10.340.70">
    <property type="match status" value="1"/>
</dbReference>
<dbReference type="SUPFAM" id="SSF56672">
    <property type="entry name" value="DNA/RNA polymerases"/>
    <property type="match status" value="1"/>
</dbReference>
<dbReference type="InterPro" id="IPR043502">
    <property type="entry name" value="DNA/RNA_pol_sf"/>
</dbReference>
<name>A0AAQ3WXE4_PASNO</name>
<evidence type="ECO:0000259" key="2">
    <source>
        <dbReference type="PROSITE" id="PS50878"/>
    </source>
</evidence>
<dbReference type="InterPro" id="IPR012337">
    <property type="entry name" value="RNaseH-like_sf"/>
</dbReference>
<keyword evidence="5" id="KW-1185">Reference proteome</keyword>
<dbReference type="PROSITE" id="PS50994">
    <property type="entry name" value="INTEGRASE"/>
    <property type="match status" value="1"/>
</dbReference>
<reference evidence="4 5" key="1">
    <citation type="submission" date="2024-02" db="EMBL/GenBank/DDBJ databases">
        <title>High-quality chromosome-scale genome assembly of Pensacola bahiagrass (Paspalum notatum Flugge var. saurae).</title>
        <authorList>
            <person name="Vega J.M."/>
            <person name="Podio M."/>
            <person name="Orjuela J."/>
            <person name="Siena L.A."/>
            <person name="Pessino S.C."/>
            <person name="Combes M.C."/>
            <person name="Mariac C."/>
            <person name="Albertini E."/>
            <person name="Pupilli F."/>
            <person name="Ortiz J.P.A."/>
            <person name="Leblanc O."/>
        </authorList>
    </citation>
    <scope>NUCLEOTIDE SEQUENCE [LARGE SCALE GENOMIC DNA]</scope>
    <source>
        <strain evidence="4">R1</strain>
        <tissue evidence="4">Leaf</tissue>
    </source>
</reference>
<dbReference type="GO" id="GO:0003824">
    <property type="term" value="F:catalytic activity"/>
    <property type="evidence" value="ECO:0007669"/>
    <property type="project" value="UniProtKB-KW"/>
</dbReference>
<evidence type="ECO:0000259" key="3">
    <source>
        <dbReference type="PROSITE" id="PS50994"/>
    </source>
</evidence>
<organism evidence="4 5">
    <name type="scientific">Paspalum notatum var. saurae</name>
    <dbReference type="NCBI Taxonomy" id="547442"/>
    <lineage>
        <taxon>Eukaryota</taxon>
        <taxon>Viridiplantae</taxon>
        <taxon>Streptophyta</taxon>
        <taxon>Embryophyta</taxon>
        <taxon>Tracheophyta</taxon>
        <taxon>Spermatophyta</taxon>
        <taxon>Magnoliopsida</taxon>
        <taxon>Liliopsida</taxon>
        <taxon>Poales</taxon>
        <taxon>Poaceae</taxon>
        <taxon>PACMAD clade</taxon>
        <taxon>Panicoideae</taxon>
        <taxon>Andropogonodae</taxon>
        <taxon>Paspaleae</taxon>
        <taxon>Paspalinae</taxon>
        <taxon>Paspalum</taxon>
    </lineage>
</organism>
<dbReference type="PANTHER" id="PTHR37984:SF5">
    <property type="entry name" value="PROTEIN NYNRIN-LIKE"/>
    <property type="match status" value="1"/>
</dbReference>
<evidence type="ECO:0000256" key="1">
    <source>
        <dbReference type="ARBA" id="ARBA00023268"/>
    </source>
</evidence>
<dbReference type="FunFam" id="3.30.70.270:FF:000003">
    <property type="entry name" value="Transposon Ty3-G Gag-Pol polyprotein"/>
    <property type="match status" value="1"/>
</dbReference>
<keyword evidence="1" id="KW-0511">Multifunctional enzyme</keyword>
<dbReference type="PROSITE" id="PS50878">
    <property type="entry name" value="RT_POL"/>
    <property type="match status" value="1"/>
</dbReference>
<dbReference type="InterPro" id="IPR043128">
    <property type="entry name" value="Rev_trsase/Diguanyl_cyclase"/>
</dbReference>
<evidence type="ECO:0000313" key="4">
    <source>
        <dbReference type="EMBL" id="WVZ76736.1"/>
    </source>
</evidence>
<dbReference type="Pfam" id="PF17919">
    <property type="entry name" value="RT_RNaseH_2"/>
    <property type="match status" value="1"/>
</dbReference>
<sequence length="505" mass="55658">MPFGLTNAPSTFQALMNSVLGPFLRPCVLVFFDDILVYSKSWSSHMQHVRAVLTVQRDNVLVLKRSKCLFGEQRMHYLGYVITNDSIAMGNDKMEAVQAWPLPRSVKALCGFFGLTGYHRKFIFNYGIIEAPLTALLKKAFLWTDEATAAFNALKQSLTIGPVLQLPDFNRPFTVDCDASSTSFGVVLHQGGGSIAFFSKTVAPQHAKLAAYERHLALASLSMGTEHCSLKHHLDQRLTTIPQYTWVEYKPSKQNAVVDALSRREEANSGISALTEAGRQEIQDGIVGAACSIVDDLILHKRCVFVPSSSSLRSQLLDHAHGTSHEDVQKTLHRLHASCYNPHAGRLVKEFVQGCTVCQRNKTEHLHPTSLLQPLDVPKSVWCDIAMDFVEGFLKVVSKSVISTVVDCFSKMAHFLPLGHPYTALSVAKVLFDGVIKLHGLPCSIVSDQDPVFTSVVWNELFSLADVKLRLSSAFRAQTDGQSEVTNRVLGAYLRCLAGVSLAAD</sequence>
<dbReference type="Pfam" id="PF00078">
    <property type="entry name" value="RVT_1"/>
    <property type="match status" value="1"/>
</dbReference>
<dbReference type="GO" id="GO:0003676">
    <property type="term" value="F:nucleic acid binding"/>
    <property type="evidence" value="ECO:0007669"/>
    <property type="project" value="InterPro"/>
</dbReference>
<dbReference type="InterPro" id="IPR001584">
    <property type="entry name" value="Integrase_cat-core"/>
</dbReference>
<dbReference type="PANTHER" id="PTHR37984">
    <property type="entry name" value="PROTEIN CBG26694"/>
    <property type="match status" value="1"/>
</dbReference>
<dbReference type="FunFam" id="3.30.70.270:FF:000020">
    <property type="entry name" value="Transposon Tf2-6 polyprotein-like Protein"/>
    <property type="match status" value="1"/>
</dbReference>
<dbReference type="Gene3D" id="3.30.420.10">
    <property type="entry name" value="Ribonuclease H-like superfamily/Ribonuclease H"/>
    <property type="match status" value="1"/>
</dbReference>
<dbReference type="GO" id="GO:0015074">
    <property type="term" value="P:DNA integration"/>
    <property type="evidence" value="ECO:0007669"/>
    <property type="project" value="InterPro"/>
</dbReference>
<dbReference type="InterPro" id="IPR000477">
    <property type="entry name" value="RT_dom"/>
</dbReference>
<dbReference type="CDD" id="cd01647">
    <property type="entry name" value="RT_LTR"/>
    <property type="match status" value="1"/>
</dbReference>
<dbReference type="Gene3D" id="3.30.70.270">
    <property type="match status" value="2"/>
</dbReference>
<dbReference type="AlphaFoldDB" id="A0AAQ3WXE4"/>
<dbReference type="InterPro" id="IPR041577">
    <property type="entry name" value="RT_RNaseH_2"/>
</dbReference>
<evidence type="ECO:0000313" key="5">
    <source>
        <dbReference type="Proteomes" id="UP001341281"/>
    </source>
</evidence>
<evidence type="ECO:0008006" key="6">
    <source>
        <dbReference type="Google" id="ProtNLM"/>
    </source>
</evidence>
<dbReference type="InterPro" id="IPR050951">
    <property type="entry name" value="Retrovirus_Pol_polyprotein"/>
</dbReference>